<evidence type="ECO:0000313" key="2">
    <source>
        <dbReference type="EMBL" id="KAJ4368358.1"/>
    </source>
</evidence>
<dbReference type="InterPro" id="IPR028994">
    <property type="entry name" value="Integrin_alpha_N"/>
</dbReference>
<evidence type="ECO:0000256" key="1">
    <source>
        <dbReference type="ARBA" id="ARBA00022729"/>
    </source>
</evidence>
<dbReference type="PANTHER" id="PTHR46580:SF4">
    <property type="entry name" value="ATP_GTP-BINDING PROTEIN"/>
    <property type="match status" value="1"/>
</dbReference>
<dbReference type="OrthoDB" id="3915838at2759"/>
<proteinExistence type="predicted"/>
<protein>
    <recommendedName>
        <fullName evidence="4">VCBS repeat-containing protein</fullName>
    </recommendedName>
</protein>
<dbReference type="Gene3D" id="2.130.10.130">
    <property type="entry name" value="Integrin alpha, N-terminal"/>
    <property type="match status" value="1"/>
</dbReference>
<dbReference type="PANTHER" id="PTHR46580">
    <property type="entry name" value="SENSOR KINASE-RELATED"/>
    <property type="match status" value="1"/>
</dbReference>
<name>A0A9W9CLI2_9PLEO</name>
<comment type="caution">
    <text evidence="2">The sequence shown here is derived from an EMBL/GenBank/DDBJ whole genome shotgun (WGS) entry which is preliminary data.</text>
</comment>
<organism evidence="2 3">
    <name type="scientific">Neocucurbitaria cava</name>
    <dbReference type="NCBI Taxonomy" id="798079"/>
    <lineage>
        <taxon>Eukaryota</taxon>
        <taxon>Fungi</taxon>
        <taxon>Dikarya</taxon>
        <taxon>Ascomycota</taxon>
        <taxon>Pezizomycotina</taxon>
        <taxon>Dothideomycetes</taxon>
        <taxon>Pleosporomycetidae</taxon>
        <taxon>Pleosporales</taxon>
        <taxon>Pleosporineae</taxon>
        <taxon>Cucurbitariaceae</taxon>
        <taxon>Neocucurbitaria</taxon>
    </lineage>
</organism>
<dbReference type="Pfam" id="PF13517">
    <property type="entry name" value="FG-GAP_3"/>
    <property type="match status" value="1"/>
</dbReference>
<dbReference type="AlphaFoldDB" id="A0A9W9CLI2"/>
<keyword evidence="3" id="KW-1185">Reference proteome</keyword>
<evidence type="ECO:0000313" key="3">
    <source>
        <dbReference type="Proteomes" id="UP001140560"/>
    </source>
</evidence>
<gene>
    <name evidence="2" type="ORF">N0V83_006715</name>
</gene>
<reference evidence="2" key="1">
    <citation type="submission" date="2022-10" db="EMBL/GenBank/DDBJ databases">
        <title>Tapping the CABI collections for fungal endophytes: first genome assemblies for Collariella, Neodidymelliopsis, Ascochyta clinopodiicola, Didymella pomorum, Didymosphaeria variabile, Neocosmospora piperis and Neocucurbitaria cava.</title>
        <authorList>
            <person name="Hill R."/>
        </authorList>
    </citation>
    <scope>NUCLEOTIDE SEQUENCE</scope>
    <source>
        <strain evidence="2">IMI 356814</strain>
    </source>
</reference>
<keyword evidence="1" id="KW-0732">Signal</keyword>
<sequence>MINQRGSLSDGPGLKPHWVAASKAHQGFPSEKGNLRKQILFGRVYGNRSHDYIRFTETEKSSATTGNRYTYTINVWKNTGAGGTRVNGDGVEFCDMNGDGYDDMLYIWDGGMVDVWLRSTTSSDNAPSFTYNAQVAKLAVDRKWIQAADWDGDGRCDLLVTNHELGDVTLHKNTGSSTSITIGAGQTVVSGSKCRQLYVTPGLTDLAVRFGDLDGDGRADYLCMDPDGRTVGWLNTASGLTELNQIKVSVGFDRPNHRWADVNGDGRVDFLWVDKHTGNVEFWENNGFTPSIGSSMNWIGYPSSWIAGKERGQNILFPKLQAHSKRADYQITLPITGKGTAYLNKCTGDGGVGPGPDDGAGAVDPGLPTDPYNNGGNTVPVCCSKMGLQARGFDFAYI</sequence>
<dbReference type="Proteomes" id="UP001140560">
    <property type="component" value="Unassembled WGS sequence"/>
</dbReference>
<evidence type="ECO:0008006" key="4">
    <source>
        <dbReference type="Google" id="ProtNLM"/>
    </source>
</evidence>
<accession>A0A9W9CLI2</accession>
<dbReference type="EMBL" id="JAPEUY010000011">
    <property type="protein sequence ID" value="KAJ4368358.1"/>
    <property type="molecule type" value="Genomic_DNA"/>
</dbReference>
<dbReference type="SUPFAM" id="SSF69318">
    <property type="entry name" value="Integrin alpha N-terminal domain"/>
    <property type="match status" value="1"/>
</dbReference>
<dbReference type="InterPro" id="IPR013517">
    <property type="entry name" value="FG-GAP"/>
</dbReference>